<feature type="domain" description="GGDEF" evidence="3">
    <location>
        <begin position="95"/>
        <end position="231"/>
    </location>
</feature>
<dbReference type="InterPro" id="IPR043128">
    <property type="entry name" value="Rev_trsase/Diguanyl_cyclase"/>
</dbReference>
<keyword evidence="1" id="KW-1133">Transmembrane helix</keyword>
<keyword evidence="1" id="KW-0472">Membrane</keyword>
<keyword evidence="5" id="KW-1185">Reference proteome</keyword>
<name>A0A1I5G5K6_9RHOB</name>
<evidence type="ECO:0000313" key="4">
    <source>
        <dbReference type="EMBL" id="SFO31288.1"/>
    </source>
</evidence>
<dbReference type="Proteomes" id="UP000198599">
    <property type="component" value="Unassembled WGS sequence"/>
</dbReference>
<gene>
    <name evidence="4" type="ORF">SAMN04487859_12521</name>
</gene>
<dbReference type="CDD" id="cd01948">
    <property type="entry name" value="EAL"/>
    <property type="match status" value="1"/>
</dbReference>
<dbReference type="InterPro" id="IPR000160">
    <property type="entry name" value="GGDEF_dom"/>
</dbReference>
<keyword evidence="1" id="KW-0812">Transmembrane</keyword>
<protein>
    <submittedName>
        <fullName evidence="4">Diguanylate cyclase/phosphodiesterase</fullName>
    </submittedName>
</protein>
<proteinExistence type="predicted"/>
<evidence type="ECO:0000259" key="2">
    <source>
        <dbReference type="PROSITE" id="PS50883"/>
    </source>
</evidence>
<dbReference type="SMART" id="SM00052">
    <property type="entry name" value="EAL"/>
    <property type="match status" value="1"/>
</dbReference>
<dbReference type="InterPro" id="IPR035919">
    <property type="entry name" value="EAL_sf"/>
</dbReference>
<dbReference type="PANTHER" id="PTHR33121:SF70">
    <property type="entry name" value="SIGNALING PROTEIN YKOW"/>
    <property type="match status" value="1"/>
</dbReference>
<dbReference type="Pfam" id="PF00563">
    <property type="entry name" value="EAL"/>
    <property type="match status" value="1"/>
</dbReference>
<dbReference type="EMBL" id="FOVP01000025">
    <property type="protein sequence ID" value="SFO31288.1"/>
    <property type="molecule type" value="Genomic_DNA"/>
</dbReference>
<dbReference type="SMART" id="SM00267">
    <property type="entry name" value="GGDEF"/>
    <property type="match status" value="1"/>
</dbReference>
<dbReference type="GO" id="GO:0071111">
    <property type="term" value="F:cyclic-guanylate-specific phosphodiesterase activity"/>
    <property type="evidence" value="ECO:0007669"/>
    <property type="project" value="InterPro"/>
</dbReference>
<dbReference type="STRING" id="1005928.SAMN04487859_12521"/>
<dbReference type="Gene3D" id="3.30.70.270">
    <property type="match status" value="1"/>
</dbReference>
<dbReference type="OrthoDB" id="9814202at2"/>
<dbReference type="Pfam" id="PF00990">
    <property type="entry name" value="GGDEF"/>
    <property type="match status" value="1"/>
</dbReference>
<dbReference type="PANTHER" id="PTHR33121">
    <property type="entry name" value="CYCLIC DI-GMP PHOSPHODIESTERASE PDEF"/>
    <property type="match status" value="1"/>
</dbReference>
<evidence type="ECO:0000313" key="5">
    <source>
        <dbReference type="Proteomes" id="UP000198599"/>
    </source>
</evidence>
<evidence type="ECO:0000259" key="3">
    <source>
        <dbReference type="PROSITE" id="PS50887"/>
    </source>
</evidence>
<dbReference type="InterPro" id="IPR001633">
    <property type="entry name" value="EAL_dom"/>
</dbReference>
<organism evidence="4 5">
    <name type="scientific">Roseovarius lutimaris</name>
    <dbReference type="NCBI Taxonomy" id="1005928"/>
    <lineage>
        <taxon>Bacteria</taxon>
        <taxon>Pseudomonadati</taxon>
        <taxon>Pseudomonadota</taxon>
        <taxon>Alphaproteobacteria</taxon>
        <taxon>Rhodobacterales</taxon>
        <taxon>Roseobacteraceae</taxon>
        <taxon>Roseovarius</taxon>
    </lineage>
</organism>
<sequence length="507" mass="55467">MQNHLKALLRNAKPALLQASRWPQSVAFLAASVLAAYWLGAAAILLAIPLILLAFYPSQRTVGDTVDLRARDDGDINLMRGELDRVLAHARKKSFQTACLAIQIDDFETLFNRYGRATADMITSRCLDRLARALRSSDQLFNLSNGQIGILLAPVRQFGLEPALELAERLQSTVGEPISLNSTTAYISASVGLCLDGHAPNSSGKSLFDATIAALGDACRHGPSTVRAYSRGMRGTAPHRIADELEKALESGQFVSWFQPQISTDTGQISGFEALARWVHPRAGLMMPAEFLPVLASTGRLEQLGDAMLRHALKAIQTWDNIGFDIPHVGVNFSPDELRNPYLAEKIEWELDRCNVAPKRLAVEILETVVATSHDDTITRNINALTEMGCMIDLDDFGTGHASISSVRRFAVHRLKIDRSFVMNVDRDVEQQRMISAILSMAERLGLETLAEGVESAGEHTILAQLGCAHVQGYGIARPMPLDETADWIITHQAKVHAPPVIGRITG</sequence>
<feature type="domain" description="EAL" evidence="2">
    <location>
        <begin position="238"/>
        <end position="493"/>
    </location>
</feature>
<dbReference type="Gene3D" id="3.20.20.450">
    <property type="entry name" value="EAL domain"/>
    <property type="match status" value="1"/>
</dbReference>
<evidence type="ECO:0000256" key="1">
    <source>
        <dbReference type="SAM" id="Phobius"/>
    </source>
</evidence>
<dbReference type="SUPFAM" id="SSF55073">
    <property type="entry name" value="Nucleotide cyclase"/>
    <property type="match status" value="1"/>
</dbReference>
<dbReference type="SUPFAM" id="SSF141868">
    <property type="entry name" value="EAL domain-like"/>
    <property type="match status" value="1"/>
</dbReference>
<reference evidence="5" key="1">
    <citation type="submission" date="2016-10" db="EMBL/GenBank/DDBJ databases">
        <authorList>
            <person name="Varghese N."/>
            <person name="Submissions S."/>
        </authorList>
    </citation>
    <scope>NUCLEOTIDE SEQUENCE [LARGE SCALE GENOMIC DNA]</scope>
    <source>
        <strain evidence="5">DSM 28463</strain>
    </source>
</reference>
<dbReference type="InterPro" id="IPR050706">
    <property type="entry name" value="Cyclic-di-GMP_PDE-like"/>
</dbReference>
<dbReference type="RefSeq" id="WP_092841840.1">
    <property type="nucleotide sequence ID" value="NZ_FOVP01000025.1"/>
</dbReference>
<dbReference type="InterPro" id="IPR029787">
    <property type="entry name" value="Nucleotide_cyclase"/>
</dbReference>
<dbReference type="AlphaFoldDB" id="A0A1I5G5K6"/>
<feature type="transmembrane region" description="Helical" evidence="1">
    <location>
        <begin position="26"/>
        <end position="56"/>
    </location>
</feature>
<accession>A0A1I5G5K6</accession>
<dbReference type="PROSITE" id="PS50887">
    <property type="entry name" value="GGDEF"/>
    <property type="match status" value="1"/>
</dbReference>
<dbReference type="PROSITE" id="PS50883">
    <property type="entry name" value="EAL"/>
    <property type="match status" value="1"/>
</dbReference>